<feature type="compositionally biased region" description="Low complexity" evidence="1">
    <location>
        <begin position="254"/>
        <end position="304"/>
    </location>
</feature>
<feature type="domain" description="Cryptic loci regulator 2 N-terminal" evidence="3">
    <location>
        <begin position="93"/>
        <end position="147"/>
    </location>
</feature>
<dbReference type="EMBL" id="JAGPYM010000004">
    <property type="protein sequence ID" value="KAH6895284.1"/>
    <property type="molecule type" value="Genomic_DNA"/>
</dbReference>
<evidence type="ECO:0000259" key="3">
    <source>
        <dbReference type="Pfam" id="PF16761"/>
    </source>
</evidence>
<dbReference type="Proteomes" id="UP000777438">
    <property type="component" value="Unassembled WGS sequence"/>
</dbReference>
<evidence type="ECO:0008006" key="6">
    <source>
        <dbReference type="Google" id="ProtNLM"/>
    </source>
</evidence>
<dbReference type="InterPro" id="IPR038986">
    <property type="entry name" value="Clr2"/>
</dbReference>
<dbReference type="Pfam" id="PF10383">
    <property type="entry name" value="Clr2"/>
    <property type="match status" value="1"/>
</dbReference>
<sequence>MADMKDFDVVRVARSDGSDTGPGYWPVTTTPASTTKKPGKDVAAIDKIPRTKPQMVRLAEDDPRFVEWRVKLGILLKQELCPNPDEGNPWYVQFPNGYWLYEKSKHLWVSGYPMKAKLFKSPQEFAVHMIWLLSASMDYRDCCCAHCNSGTPIKGTTSDDGFIITHEGQKPDKAQPKVTPVPLPQIPGLQQPKPLAAAPRQAFSQSTTPMATAQNSPAVASAVPLPKQAQPMAQSRTPVPTPVQPSPQPTPHLQTQSQPQGQPQLQAQAQQQPPQLQAQRQPQQQQPQVQVPQPQQQIHQQAQQQPPPQTTPWVLKSPLLFRAGELVWYQNGTTWRLGTIAASVNGNHELLPIGHGLVPQQTVTKTDRSLRPFHAFTVPPVSIPDLKEKIFDEISWDAIFRATANDGNKREMIALDASKMAAAKVDYSYSLWSQHTEESNGKNVTYYGCFFGAERIEVGDSLRLRSLPAEFNVPADTGVLGLRFIFTNKDYPNQVFFRGHIYQPINGEVDAPNVVSEENLPVALRDEVQWRKSSTPGKRCRWALVKENVVFKEQSIRGRFYPIHRIMPILNPDGFQQAVAQGATDELYAHLNNRMDGGGRYLGRKLNRKDALGASVPHQSRFALEPYVREETAVTAPPPQS</sequence>
<keyword evidence="5" id="KW-1185">Reference proteome</keyword>
<dbReference type="GO" id="GO:0031934">
    <property type="term" value="C:mating-type region heterochromatin"/>
    <property type="evidence" value="ECO:0007669"/>
    <property type="project" value="TreeGrafter"/>
</dbReference>
<evidence type="ECO:0000259" key="2">
    <source>
        <dbReference type="Pfam" id="PF10383"/>
    </source>
</evidence>
<feature type="compositionally biased region" description="Polar residues" evidence="1">
    <location>
        <begin position="27"/>
        <end position="36"/>
    </location>
</feature>
<feature type="region of interest" description="Disordered" evidence="1">
    <location>
        <begin position="155"/>
        <end position="311"/>
    </location>
</feature>
<dbReference type="AlphaFoldDB" id="A0A9P9AU37"/>
<dbReference type="InterPro" id="IPR018839">
    <property type="entry name" value="Tscrpt-silencing_Clr2_C"/>
</dbReference>
<dbReference type="PANTHER" id="PTHR38046:SF1">
    <property type="entry name" value="CRYPTIC LOCI REGULATOR 2"/>
    <property type="match status" value="1"/>
</dbReference>
<evidence type="ECO:0000313" key="4">
    <source>
        <dbReference type="EMBL" id="KAH6895284.1"/>
    </source>
</evidence>
<feature type="compositionally biased region" description="Pro residues" evidence="1">
    <location>
        <begin position="239"/>
        <end position="250"/>
    </location>
</feature>
<protein>
    <recommendedName>
        <fullName evidence="6">Cryptic loci regulator 2 N-terminal domain-containing protein</fullName>
    </recommendedName>
</protein>
<gene>
    <name evidence="4" type="ORF">B0T10DRAFT_557511</name>
</gene>
<dbReference type="GO" id="GO:0030466">
    <property type="term" value="P:silent mating-type cassette heterochromatin formation"/>
    <property type="evidence" value="ECO:0007669"/>
    <property type="project" value="TreeGrafter"/>
</dbReference>
<feature type="region of interest" description="Disordered" evidence="1">
    <location>
        <begin position="14"/>
        <end position="39"/>
    </location>
</feature>
<accession>A0A9P9AU37</accession>
<proteinExistence type="predicted"/>
<organism evidence="4 5">
    <name type="scientific">Thelonectria olida</name>
    <dbReference type="NCBI Taxonomy" id="1576542"/>
    <lineage>
        <taxon>Eukaryota</taxon>
        <taxon>Fungi</taxon>
        <taxon>Dikarya</taxon>
        <taxon>Ascomycota</taxon>
        <taxon>Pezizomycotina</taxon>
        <taxon>Sordariomycetes</taxon>
        <taxon>Hypocreomycetidae</taxon>
        <taxon>Hypocreales</taxon>
        <taxon>Nectriaceae</taxon>
        <taxon>Thelonectria</taxon>
    </lineage>
</organism>
<comment type="caution">
    <text evidence="4">The sequence shown here is derived from an EMBL/GenBank/DDBJ whole genome shotgun (WGS) entry which is preliminary data.</text>
</comment>
<dbReference type="InterPro" id="IPR031915">
    <property type="entry name" value="Clr2_N"/>
</dbReference>
<feature type="compositionally biased region" description="Polar residues" evidence="1">
    <location>
        <begin position="202"/>
        <end position="218"/>
    </location>
</feature>
<feature type="domain" description="Cryptic loci regulator 2 C-terminal" evidence="2">
    <location>
        <begin position="446"/>
        <end position="562"/>
    </location>
</feature>
<evidence type="ECO:0000313" key="5">
    <source>
        <dbReference type="Proteomes" id="UP000777438"/>
    </source>
</evidence>
<dbReference type="Pfam" id="PF16761">
    <property type="entry name" value="Clr2_transil"/>
    <property type="match status" value="1"/>
</dbReference>
<dbReference type="OrthoDB" id="2421327at2759"/>
<dbReference type="GO" id="GO:0033553">
    <property type="term" value="C:rDNA heterochromatin"/>
    <property type="evidence" value="ECO:0007669"/>
    <property type="project" value="TreeGrafter"/>
</dbReference>
<evidence type="ECO:0000256" key="1">
    <source>
        <dbReference type="SAM" id="MobiDB-lite"/>
    </source>
</evidence>
<reference evidence="4 5" key="1">
    <citation type="journal article" date="2021" name="Nat. Commun.">
        <title>Genetic determinants of endophytism in the Arabidopsis root mycobiome.</title>
        <authorList>
            <person name="Mesny F."/>
            <person name="Miyauchi S."/>
            <person name="Thiergart T."/>
            <person name="Pickel B."/>
            <person name="Atanasova L."/>
            <person name="Karlsson M."/>
            <person name="Huettel B."/>
            <person name="Barry K.W."/>
            <person name="Haridas S."/>
            <person name="Chen C."/>
            <person name="Bauer D."/>
            <person name="Andreopoulos W."/>
            <person name="Pangilinan J."/>
            <person name="LaButti K."/>
            <person name="Riley R."/>
            <person name="Lipzen A."/>
            <person name="Clum A."/>
            <person name="Drula E."/>
            <person name="Henrissat B."/>
            <person name="Kohler A."/>
            <person name="Grigoriev I.V."/>
            <person name="Martin F.M."/>
            <person name="Hacquard S."/>
        </authorList>
    </citation>
    <scope>NUCLEOTIDE SEQUENCE [LARGE SCALE GENOMIC DNA]</scope>
    <source>
        <strain evidence="4 5">MPI-CAGE-CH-0241</strain>
    </source>
</reference>
<name>A0A9P9AU37_9HYPO</name>
<dbReference type="PANTHER" id="PTHR38046">
    <property type="entry name" value="CRYPTIC LOCI REGULATOR 2"/>
    <property type="match status" value="1"/>
</dbReference>
<dbReference type="GO" id="GO:0070824">
    <property type="term" value="C:SHREC complex"/>
    <property type="evidence" value="ECO:0007669"/>
    <property type="project" value="InterPro"/>
</dbReference>